<dbReference type="GO" id="GO:0006914">
    <property type="term" value="P:autophagy"/>
    <property type="evidence" value="ECO:0000266"/>
    <property type="project" value="RGD"/>
</dbReference>
<dbReference type="InParanoid" id="F1MAA4"/>
<dbReference type="RefSeq" id="NP_001424084.1">
    <property type="nucleotide sequence ID" value="NM_001437155.1"/>
</dbReference>
<dbReference type="Reactome" id="R-RNO-936837">
    <property type="pathway name" value="Ion transport by P-type ATPases"/>
</dbReference>
<evidence type="ECO:0000313" key="28">
    <source>
        <dbReference type="Ensembl" id="ENSRNOP00000010884.7"/>
    </source>
</evidence>
<evidence type="ECO:0000259" key="27">
    <source>
        <dbReference type="Pfam" id="PF12409"/>
    </source>
</evidence>
<accession>F1MAA4</accession>
<dbReference type="GO" id="GO:0010821">
    <property type="term" value="P:regulation of mitochondrion organization"/>
    <property type="evidence" value="ECO:0000315"/>
    <property type="project" value="RGD"/>
</dbReference>
<dbReference type="Gene3D" id="1.20.1110.10">
    <property type="entry name" value="Calcium-transporting ATPase, transmembrane domain"/>
    <property type="match status" value="1"/>
</dbReference>
<dbReference type="GO" id="GO:0031982">
    <property type="term" value="C:vesicle"/>
    <property type="evidence" value="ECO:0000266"/>
    <property type="project" value="RGD"/>
</dbReference>
<keyword evidence="11" id="KW-0067">ATP-binding</keyword>
<keyword evidence="9" id="KW-0547">Nucleotide-binding</keyword>
<dbReference type="GO" id="GO:0015203">
    <property type="term" value="F:polyamine transmembrane transporter activity"/>
    <property type="evidence" value="ECO:0000266"/>
    <property type="project" value="RGD"/>
</dbReference>
<dbReference type="GO" id="GO:0010628">
    <property type="term" value="P:positive regulation of gene expression"/>
    <property type="evidence" value="ECO:0000266"/>
    <property type="project" value="RGD"/>
</dbReference>
<dbReference type="GO" id="GO:1905165">
    <property type="term" value="P:regulation of lysosomal protein catabolic process"/>
    <property type="evidence" value="ECO:0000266"/>
    <property type="project" value="RGD"/>
</dbReference>
<dbReference type="GO" id="GO:1903543">
    <property type="term" value="P:positive regulation of exosomal secretion"/>
    <property type="evidence" value="ECO:0000266"/>
    <property type="project" value="RGD"/>
</dbReference>
<evidence type="ECO:0000259" key="26">
    <source>
        <dbReference type="Pfam" id="PF00122"/>
    </source>
</evidence>
<gene>
    <name evidence="28 30" type="primary">Atp13a2</name>
</gene>
<evidence type="ECO:0000256" key="10">
    <source>
        <dbReference type="ARBA" id="ARBA00022753"/>
    </source>
</evidence>
<evidence type="ECO:0000313" key="29">
    <source>
        <dbReference type="Proteomes" id="UP000002494"/>
    </source>
</evidence>
<dbReference type="GO" id="GO:1902047">
    <property type="term" value="P:polyamine transmembrane transport"/>
    <property type="evidence" value="ECO:0000266"/>
    <property type="project" value="RGD"/>
</dbReference>
<keyword evidence="18" id="KW-0968">Cytoplasmic vesicle</keyword>
<dbReference type="NCBIfam" id="TIGR01494">
    <property type="entry name" value="ATPase_P-type"/>
    <property type="match status" value="2"/>
</dbReference>
<dbReference type="InterPro" id="IPR006544">
    <property type="entry name" value="P-type_TPase_V"/>
</dbReference>
<dbReference type="GO" id="GO:0030133">
    <property type="term" value="C:transport vesicle"/>
    <property type="evidence" value="ECO:0000266"/>
    <property type="project" value="RGD"/>
</dbReference>
<dbReference type="GO" id="GO:0006882">
    <property type="term" value="P:intracellular zinc ion homeostasis"/>
    <property type="evidence" value="ECO:0000266"/>
    <property type="project" value="RGD"/>
</dbReference>
<keyword evidence="15 25" id="KW-0472">Membrane</keyword>
<name>F1MAA4_RAT</name>
<dbReference type="GO" id="GO:0006879">
    <property type="term" value="P:intracellular iron ion homeostasis"/>
    <property type="evidence" value="ECO:0000266"/>
    <property type="project" value="RGD"/>
</dbReference>
<dbReference type="GeneID" id="362645"/>
<dbReference type="GO" id="GO:0046872">
    <property type="term" value="F:metal ion binding"/>
    <property type="evidence" value="ECO:0007669"/>
    <property type="project" value="UniProtKB-KW"/>
</dbReference>
<evidence type="ECO:0000256" key="16">
    <source>
        <dbReference type="ARBA" id="ARBA00023180"/>
    </source>
</evidence>
<sequence length="1173" mass="127602">MSADSSPLLGSTPPSYGTLMTGTSIDPLSSSVSSVRLSGYCGSPWRAIGYHAAVWMLAGIPWLLFRWKPLWGVRLRLRPCSLARAETLVIEIRDKEGSSRQLFTVQVQTEAVVDGSLELPSQAKAEDGRSLAAVGVAPESMWQDTTQLHRQKEAKQVLRYYILQGQRYVWMETQQAFCQVSLLDHGRACDDIHCSSSGLSLQDQAVRKTIYGPNVIGIPVKSYLQLLVDEALNPYYGFQAFSIALWLADHYYWYAVCIFLISAISICLSLYKTRKQSMTLRDMVKLSVRVQVCRPGGEEEWVDSSELVPGDCLVLPQEGGMMPCDAALVAGECVVNESSLTGESIPVLKTALPEGPQPYCPETHRRHTLFCGTLVLQARAYLGPRVLAVVTRTGFCTAKGGLVSSILHPRPISFKFYRHSMKFVAALSVLALLGTIYSIIILYRNRVPVKEIVIRALDLVTVVVPPALPAAMTVCTLYAQSRLRTQGIFCIHPLRINLGGKLRLVCFDKTGTLTEDGLDIMGVVPLKGQMLLPLVPEPCHLPPGPLLRALVTCHALSQLHDTLVGDPMDLKMVESTGWVLEEGSAAGSAPETQVLVVMRPPPRGPQQQEESPEPVSVLRRFPFSSALQRMDVVVTWPGATQPEAYVKGSPELVASLCSPETVPRDFPQVLQSYTAAGYRVVALAGKPLPTAPSLEAAQQLTRDTVEQELSLLGLLVMRNLLKPQTTPVIQTLRKTGIRTVMVTGDNLQTAVTVAKACGMVGTQEHLAIIHATHPEQGQPAALEFLPTEPSAAMNGAKDPVQATDYPVEPESQSRHLALSGSTFAVLQKHFPKLLPKVLVQATVFARMAPEQKTQLVCELQRLQYCVGMCGDGANDCGALKAADVGISLSQAEASVVSPFTSSMASIECVPTVIREGRCSLDTSFSVFKYMALYSLTQFISVLILYTINTNLGDLQFLAIDLFITTTVAVLMSRTGPALTLVRARPPGALLSVPVLGSLLLQVALVAGIQLGGYFLVIAQPWFVPLNRTVPAPDNLPNYENTVIFSLSGFQYLILAAAVSKGAPFRQPLYTNVPFLVALALLGSVLVGLILVPGLLQGPLGLRNIADSSFKLLLLGLVAFNFVGAFMLESVLDQCLPACLQWLRPKRASKKQFKQLQRELAERPWPTLPVGSVR</sequence>
<feature type="transmembrane region" description="Helical" evidence="25">
    <location>
        <begin position="992"/>
        <end position="1022"/>
    </location>
</feature>
<dbReference type="UCSC" id="RGD:1307977">
    <property type="organism name" value="rat"/>
</dbReference>
<dbReference type="AlphaFoldDB" id="F1MAA4"/>
<keyword evidence="10" id="KW-0967">Endosome</keyword>
<dbReference type="Gene3D" id="3.40.50.1000">
    <property type="entry name" value="HAD superfamily/HAD-like"/>
    <property type="match status" value="1"/>
</dbReference>
<feature type="transmembrane region" description="Helical" evidence="25">
    <location>
        <begin position="1107"/>
        <end position="1127"/>
    </location>
</feature>
<dbReference type="InterPro" id="IPR023299">
    <property type="entry name" value="ATPase_P-typ_cyto_dom_N"/>
</dbReference>
<feature type="transmembrane region" description="Helical" evidence="25">
    <location>
        <begin position="423"/>
        <end position="444"/>
    </location>
</feature>
<evidence type="ECO:0000256" key="12">
    <source>
        <dbReference type="ARBA" id="ARBA00022842"/>
    </source>
</evidence>
<dbReference type="GO" id="GO:0055088">
    <property type="term" value="P:lipid homeostasis"/>
    <property type="evidence" value="ECO:0000266"/>
    <property type="project" value="RGD"/>
</dbReference>
<comment type="subunit">
    <text evidence="23">Interacts with MYCBP2; the interaction inhibits the ubiquitination of TSC2 by MYCBP2. Interacts with HDAC6; the interaction results in recruitment of HDAC6 to lysosomes to promote CTTN deacetylation.</text>
</comment>
<evidence type="ECO:0000256" key="9">
    <source>
        <dbReference type="ARBA" id="ARBA00022741"/>
    </source>
</evidence>
<dbReference type="VEuPathDB" id="HostDB:ENSRNOG00000008052"/>
<dbReference type="eggNOG" id="KOG0208">
    <property type="taxonomic scope" value="Eukaryota"/>
</dbReference>
<dbReference type="PROSITE" id="PS00154">
    <property type="entry name" value="ATPASE_E1_E2"/>
    <property type="match status" value="1"/>
</dbReference>
<dbReference type="GO" id="GO:0034599">
    <property type="term" value="P:cellular response to oxidative stress"/>
    <property type="evidence" value="ECO:0000266"/>
    <property type="project" value="RGD"/>
</dbReference>
<evidence type="ECO:0000256" key="3">
    <source>
        <dbReference type="ARBA" id="ARBA00004542"/>
    </source>
</evidence>
<dbReference type="SUPFAM" id="SSF81660">
    <property type="entry name" value="Metal cation-transporting ATPase, ATP-binding domain N"/>
    <property type="match status" value="1"/>
</dbReference>
<feature type="transmembrane region" description="Helical" evidence="25">
    <location>
        <begin position="1074"/>
        <end position="1095"/>
    </location>
</feature>
<dbReference type="GO" id="GO:0005764">
    <property type="term" value="C:lysosome"/>
    <property type="evidence" value="ECO:0000266"/>
    <property type="project" value="RGD"/>
</dbReference>
<comment type="similarity">
    <text evidence="4">Belongs to the cation transport ATPase (P-type) (TC 3.A.3) family. Type V subfamily.</text>
</comment>
<feature type="domain" description="P-type ATPase A" evidence="26">
    <location>
        <begin position="288"/>
        <end position="405"/>
    </location>
</feature>
<reference evidence="28" key="1">
    <citation type="submission" date="2024-01" db="EMBL/GenBank/DDBJ databases">
        <title>GRCr8: a new rat reference genome assembly contstructed from accurate long reads and long range scaffolding.</title>
        <authorList>
            <person name="Doris P.A."/>
            <person name="Kalbfleisch T."/>
            <person name="Li K."/>
            <person name="Howe K."/>
            <person name="Wood J."/>
        </authorList>
    </citation>
    <scope>NUCLEOTIDE SEQUENCE [LARGE SCALE GENOMIC DNA]</scope>
    <source>
        <strain evidence="28">Brown Norway</strain>
    </source>
</reference>
<dbReference type="GO" id="GO:0005776">
    <property type="term" value="C:autophagosome"/>
    <property type="evidence" value="ECO:0000266"/>
    <property type="project" value="RGD"/>
</dbReference>
<dbReference type="PANTHER" id="PTHR45630">
    <property type="entry name" value="CATION-TRANSPORTING ATPASE-RELATED"/>
    <property type="match status" value="1"/>
</dbReference>
<evidence type="ECO:0000256" key="24">
    <source>
        <dbReference type="ARBA" id="ARBA00074227"/>
    </source>
</evidence>
<evidence type="ECO:0000256" key="22">
    <source>
        <dbReference type="ARBA" id="ARBA00060400"/>
    </source>
</evidence>
<dbReference type="GO" id="GO:0080025">
    <property type="term" value="F:phosphatidylinositol-3,5-bisphosphate binding"/>
    <property type="evidence" value="ECO:0000266"/>
    <property type="project" value="RGD"/>
</dbReference>
<dbReference type="InterPro" id="IPR036412">
    <property type="entry name" value="HAD-like_sf"/>
</dbReference>
<dbReference type="GO" id="GO:0006874">
    <property type="term" value="P:intracellular calcium ion homeostasis"/>
    <property type="evidence" value="ECO:0000266"/>
    <property type="project" value="RGD"/>
</dbReference>
<dbReference type="GO" id="GO:0015662">
    <property type="term" value="F:P-type ion transporter activity"/>
    <property type="evidence" value="ECO:0007669"/>
    <property type="project" value="InterPro"/>
</dbReference>
<feature type="transmembrane region" description="Helical" evidence="25">
    <location>
        <begin position="929"/>
        <end position="948"/>
    </location>
</feature>
<dbReference type="GO" id="GO:0071287">
    <property type="term" value="P:cellular response to manganese ion"/>
    <property type="evidence" value="ECO:0000266"/>
    <property type="project" value="RGD"/>
</dbReference>
<dbReference type="OrthoDB" id="48943at2759"/>
<dbReference type="InterPro" id="IPR008250">
    <property type="entry name" value="ATPase_P-typ_transduc_dom_A_sf"/>
</dbReference>
<dbReference type="GlyGen" id="F1MAA4">
    <property type="glycosylation" value="1 site"/>
</dbReference>
<dbReference type="OMA" id="SGWKDPL"/>
<dbReference type="GO" id="GO:0016241">
    <property type="term" value="P:regulation of macroautophagy"/>
    <property type="evidence" value="ECO:0000266"/>
    <property type="project" value="RGD"/>
</dbReference>
<dbReference type="GO" id="GO:0005765">
    <property type="term" value="C:lysosomal membrane"/>
    <property type="evidence" value="ECO:0000266"/>
    <property type="project" value="RGD"/>
</dbReference>
<organism evidence="28 29">
    <name type="scientific">Rattus norvegicus</name>
    <name type="common">Rat</name>
    <dbReference type="NCBI Taxonomy" id="10116"/>
    <lineage>
        <taxon>Eukaryota</taxon>
        <taxon>Metazoa</taxon>
        <taxon>Chordata</taxon>
        <taxon>Craniata</taxon>
        <taxon>Vertebrata</taxon>
        <taxon>Euteleostomi</taxon>
        <taxon>Mammalia</taxon>
        <taxon>Eutheria</taxon>
        <taxon>Euarchontoglires</taxon>
        <taxon>Glires</taxon>
        <taxon>Rodentia</taxon>
        <taxon>Myomorpha</taxon>
        <taxon>Muroidea</taxon>
        <taxon>Muridae</taxon>
        <taxon>Murinae</taxon>
        <taxon>Rattus</taxon>
    </lineage>
</organism>
<dbReference type="GO" id="GO:0031902">
    <property type="term" value="C:late endosome membrane"/>
    <property type="evidence" value="ECO:0000266"/>
    <property type="project" value="RGD"/>
</dbReference>
<dbReference type="SFLD" id="SFLDG00002">
    <property type="entry name" value="C1.7:_P-type_atpase_like"/>
    <property type="match status" value="1"/>
</dbReference>
<comment type="catalytic activity">
    <reaction evidence="20">
        <text>spermine(out) + ATP + H2O = spermine(in) + ADP + phosphate + H(+)</text>
        <dbReference type="Rhea" id="RHEA:63368"/>
        <dbReference type="ChEBI" id="CHEBI:15377"/>
        <dbReference type="ChEBI" id="CHEBI:15378"/>
        <dbReference type="ChEBI" id="CHEBI:30616"/>
        <dbReference type="ChEBI" id="CHEBI:43474"/>
        <dbReference type="ChEBI" id="CHEBI:45725"/>
        <dbReference type="ChEBI" id="CHEBI:456216"/>
    </reaction>
</comment>
<feature type="domain" description="P5B-type ATPase N-terminal" evidence="27">
    <location>
        <begin position="34"/>
        <end position="170"/>
    </location>
</feature>
<dbReference type="PANTHER" id="PTHR45630:SF2">
    <property type="entry name" value="POLYAMINE-TRANSPORTING ATPASE 13A2"/>
    <property type="match status" value="1"/>
</dbReference>
<comment type="catalytic activity">
    <reaction evidence="19">
        <text>spermidine(out) + ATP + H2O = spermidine(in) + ADP + phosphate + H(+)</text>
        <dbReference type="Rhea" id="RHEA:29999"/>
        <dbReference type="ChEBI" id="CHEBI:15377"/>
        <dbReference type="ChEBI" id="CHEBI:15378"/>
        <dbReference type="ChEBI" id="CHEBI:30616"/>
        <dbReference type="ChEBI" id="CHEBI:43474"/>
        <dbReference type="ChEBI" id="CHEBI:57834"/>
        <dbReference type="ChEBI" id="CHEBI:456216"/>
    </reaction>
</comment>
<dbReference type="GO" id="GO:0015417">
    <property type="term" value="F:ABC-type polyamine transporter activity"/>
    <property type="evidence" value="ECO:0007669"/>
    <property type="project" value="RHEA"/>
</dbReference>
<dbReference type="PRINTS" id="PR00119">
    <property type="entry name" value="CATATPASE"/>
</dbReference>
<keyword evidence="29" id="KW-1185">Reference proteome</keyword>
<dbReference type="InterPro" id="IPR001757">
    <property type="entry name" value="P_typ_ATPase"/>
</dbReference>
<dbReference type="GO" id="GO:0061462">
    <property type="term" value="P:protein localization to lysosome"/>
    <property type="evidence" value="ECO:0000266"/>
    <property type="project" value="RGD"/>
</dbReference>
<dbReference type="GO" id="GO:1900180">
    <property type="term" value="P:regulation of protein localization to nucleus"/>
    <property type="evidence" value="ECO:0000266"/>
    <property type="project" value="RGD"/>
</dbReference>
<dbReference type="Gene3D" id="3.40.1110.10">
    <property type="entry name" value="Calcium-transporting ATPase, cytoplasmic domain N"/>
    <property type="match status" value="1"/>
</dbReference>
<dbReference type="GO" id="GO:0005770">
    <property type="term" value="C:late endosome"/>
    <property type="evidence" value="ECO:0000266"/>
    <property type="project" value="RGD"/>
</dbReference>
<dbReference type="PaxDb" id="10116-ENSRNOP00000010884"/>
<dbReference type="GO" id="GO:0061909">
    <property type="term" value="P:autophagosome-lysosome fusion"/>
    <property type="evidence" value="ECO:0000266"/>
    <property type="project" value="RGD"/>
</dbReference>
<evidence type="ECO:0000256" key="6">
    <source>
        <dbReference type="ARBA" id="ARBA00022553"/>
    </source>
</evidence>
<evidence type="ECO:0000256" key="14">
    <source>
        <dbReference type="ARBA" id="ARBA00022989"/>
    </source>
</evidence>
<dbReference type="InterPro" id="IPR044492">
    <property type="entry name" value="P_typ_ATPase_HD_dom"/>
</dbReference>
<dbReference type="GO" id="GO:1905037">
    <property type="term" value="P:autophagosome organization"/>
    <property type="evidence" value="ECO:0000266"/>
    <property type="project" value="RGD"/>
</dbReference>
<dbReference type="GO" id="GO:1903710">
    <property type="term" value="P:spermine transmembrane transport"/>
    <property type="evidence" value="ECO:0000266"/>
    <property type="project" value="RGD"/>
</dbReference>
<dbReference type="GO" id="GO:0007041">
    <property type="term" value="P:lysosomal transport"/>
    <property type="evidence" value="ECO:0000266"/>
    <property type="project" value="RGD"/>
</dbReference>
<dbReference type="PRINTS" id="PR00120">
    <property type="entry name" value="HATPASE"/>
</dbReference>
<evidence type="ECO:0000256" key="11">
    <source>
        <dbReference type="ARBA" id="ARBA00022840"/>
    </source>
</evidence>
<evidence type="ECO:0000256" key="17">
    <source>
        <dbReference type="ARBA" id="ARBA00023228"/>
    </source>
</evidence>
<keyword evidence="14 25" id="KW-1133">Transmembrane helix</keyword>
<dbReference type="Pfam" id="PF00702">
    <property type="entry name" value="Hydrolase"/>
    <property type="match status" value="1"/>
</dbReference>
<dbReference type="SUPFAM" id="SSF81665">
    <property type="entry name" value="Calcium ATPase, transmembrane domain M"/>
    <property type="match status" value="1"/>
</dbReference>
<evidence type="ECO:0000313" key="30">
    <source>
        <dbReference type="RGD" id="1307977"/>
    </source>
</evidence>
<keyword evidence="7 25" id="KW-0812">Transmembrane</keyword>
<dbReference type="GO" id="GO:0032585">
    <property type="term" value="C:multivesicular body membrane"/>
    <property type="evidence" value="ECO:0007669"/>
    <property type="project" value="UniProtKB-SubCell"/>
</dbReference>
<evidence type="ECO:0000256" key="25">
    <source>
        <dbReference type="SAM" id="Phobius"/>
    </source>
</evidence>
<dbReference type="GO" id="GO:0005524">
    <property type="term" value="F:ATP binding"/>
    <property type="evidence" value="ECO:0007669"/>
    <property type="project" value="UniProtKB-KW"/>
</dbReference>
<dbReference type="GO" id="GO:0005771">
    <property type="term" value="C:multivesicular body"/>
    <property type="evidence" value="ECO:0000266"/>
    <property type="project" value="RGD"/>
</dbReference>
<dbReference type="SUPFAM" id="SSF56784">
    <property type="entry name" value="HAD-like"/>
    <property type="match status" value="1"/>
</dbReference>
<comment type="subcellular location">
    <subcellularLocation>
        <location evidence="3">Cytoplasmic vesicle</location>
        <location evidence="3">Autophagosome membrane</location>
        <topology evidence="3">Multi-pass membrane protein</topology>
    </subcellularLocation>
    <subcellularLocation>
        <location evidence="22">Endosome</location>
        <location evidence="22">Multivesicular body membrane</location>
        <topology evidence="22">Multi-pass membrane protein</topology>
    </subcellularLocation>
    <subcellularLocation>
        <location evidence="1">Late endosome membrane</location>
        <topology evidence="1">Multi-pass membrane protein</topology>
    </subcellularLocation>
    <subcellularLocation>
        <location evidence="2">Lysosome membrane</location>
        <topology evidence="2">Multi-pass membrane protein</topology>
    </subcellularLocation>
</comment>
<keyword evidence="12" id="KW-0460">Magnesium</keyword>
<dbReference type="AGR" id="RGD:1307977"/>
<dbReference type="FunFam" id="3.40.50.1000:FF:000068">
    <property type="entry name" value="Cation-transporting ATPase"/>
    <property type="match status" value="1"/>
</dbReference>
<dbReference type="FunFam" id="3.40.1110.10:FF:000026">
    <property type="entry name" value="Cation-transporting ATPase"/>
    <property type="match status" value="1"/>
</dbReference>
<dbReference type="CDD" id="cd07542">
    <property type="entry name" value="P-type_ATPase_cation"/>
    <property type="match status" value="1"/>
</dbReference>
<evidence type="ECO:0000256" key="21">
    <source>
        <dbReference type="ARBA" id="ARBA00053898"/>
    </source>
</evidence>
<keyword evidence="6" id="KW-0597">Phosphoprotein</keyword>
<feature type="transmembrane region" description="Helical" evidence="25">
    <location>
        <begin position="1042"/>
        <end position="1062"/>
    </location>
</feature>
<dbReference type="Ensembl" id="ENSRNOT00000010884.9">
    <property type="protein sequence ID" value="ENSRNOP00000010884.7"/>
    <property type="gene ID" value="ENSRNOG00000008052.9"/>
</dbReference>
<dbReference type="GO" id="GO:0043025">
    <property type="term" value="C:neuronal cell body"/>
    <property type="evidence" value="ECO:0000266"/>
    <property type="project" value="RGD"/>
</dbReference>
<dbReference type="SUPFAM" id="SSF81653">
    <property type="entry name" value="Calcium ATPase, transduction domain A"/>
    <property type="match status" value="1"/>
</dbReference>
<evidence type="ECO:0000256" key="23">
    <source>
        <dbReference type="ARBA" id="ARBA00065284"/>
    </source>
</evidence>
<dbReference type="Gene3D" id="2.70.150.10">
    <property type="entry name" value="Calcium-transporting ATPase, cytoplasmic transduction domain A"/>
    <property type="match status" value="1"/>
</dbReference>
<dbReference type="FunFam" id="2.70.150.10:FF:000060">
    <property type="entry name" value="Cation-transporting ATPase"/>
    <property type="match status" value="1"/>
</dbReference>
<dbReference type="GO" id="GO:0070300">
    <property type="term" value="F:phosphatidic acid binding"/>
    <property type="evidence" value="ECO:0000266"/>
    <property type="project" value="RGD"/>
</dbReference>
<dbReference type="CTD" id="23400"/>
<dbReference type="GeneTree" id="ENSGT00940000159714"/>
<dbReference type="NCBIfam" id="TIGR01657">
    <property type="entry name" value="P-ATPase-V"/>
    <property type="match status" value="1"/>
</dbReference>
<evidence type="ECO:0000256" key="20">
    <source>
        <dbReference type="ARBA" id="ARBA00051772"/>
    </source>
</evidence>
<feature type="transmembrane region" description="Helical" evidence="25">
    <location>
        <begin position="456"/>
        <end position="479"/>
    </location>
</feature>
<dbReference type="GO" id="GO:0043005">
    <property type="term" value="C:neuron projection"/>
    <property type="evidence" value="ECO:0000266"/>
    <property type="project" value="RGD"/>
</dbReference>
<keyword evidence="8" id="KW-0479">Metal-binding</keyword>
<dbReference type="STRING" id="10116.ENSRNOP00000010884"/>
<dbReference type="InterPro" id="IPR047819">
    <property type="entry name" value="P5A-ATPase_N"/>
</dbReference>
<dbReference type="Pfam" id="PF00122">
    <property type="entry name" value="E1-E2_ATPase"/>
    <property type="match status" value="1"/>
</dbReference>
<dbReference type="InterPro" id="IPR059000">
    <property type="entry name" value="ATPase_P-type_domA"/>
</dbReference>
<dbReference type="GO" id="GO:0019829">
    <property type="term" value="F:ATPase-coupled monoatomic cation transmembrane transporter activity"/>
    <property type="evidence" value="ECO:0000318"/>
    <property type="project" value="GO_Central"/>
</dbReference>
<protein>
    <recommendedName>
        <fullName evidence="24">Polyamine-transporting ATPase 13A2</fullName>
    </recommendedName>
</protein>
<evidence type="ECO:0000256" key="19">
    <source>
        <dbReference type="ARBA" id="ARBA00050445"/>
    </source>
</evidence>
<dbReference type="InterPro" id="IPR023214">
    <property type="entry name" value="HAD_sf"/>
</dbReference>
<dbReference type="FunFam" id="1.20.1110.10:FF:000023">
    <property type="entry name" value="Cation-transporting ATPase"/>
    <property type="match status" value="1"/>
</dbReference>
<keyword evidence="17" id="KW-0458">Lysosome</keyword>
<dbReference type="HOGENOM" id="CLU_001828_0_0_1"/>
<dbReference type="GO" id="GO:0016887">
    <property type="term" value="F:ATP hydrolysis activity"/>
    <property type="evidence" value="ECO:0007669"/>
    <property type="project" value="InterPro"/>
</dbReference>
<evidence type="ECO:0000256" key="15">
    <source>
        <dbReference type="ARBA" id="ARBA00023136"/>
    </source>
</evidence>
<proteinExistence type="inferred from homology"/>
<evidence type="ECO:0000256" key="18">
    <source>
        <dbReference type="ARBA" id="ARBA00023329"/>
    </source>
</evidence>
<dbReference type="Pfam" id="PF12409">
    <property type="entry name" value="P5-ATPase"/>
    <property type="match status" value="1"/>
</dbReference>
<dbReference type="ExpressionAtlas" id="F1MAA4">
    <property type="expression patterns" value="baseline and differential"/>
</dbReference>
<evidence type="ECO:0000256" key="2">
    <source>
        <dbReference type="ARBA" id="ARBA00004155"/>
    </source>
</evidence>
<dbReference type="GO" id="GO:0050714">
    <property type="term" value="P:positive regulation of protein secretion"/>
    <property type="evidence" value="ECO:0000266"/>
    <property type="project" value="RGD"/>
</dbReference>
<keyword evidence="16" id="KW-0325">Glycoprotein</keyword>
<dbReference type="Proteomes" id="UP000002494">
    <property type="component" value="Chromosome 5"/>
</dbReference>
<reference evidence="28" key="3">
    <citation type="submission" date="2025-09" db="UniProtKB">
        <authorList>
            <consortium name="Ensembl"/>
        </authorList>
    </citation>
    <scope>IDENTIFICATION</scope>
    <source>
        <strain evidence="28">Brown Norway</strain>
    </source>
</reference>
<reference evidence="28" key="2">
    <citation type="submission" date="2025-08" db="UniProtKB">
        <authorList>
            <consortium name="Ensembl"/>
        </authorList>
    </citation>
    <scope>IDENTIFICATION</scope>
    <source>
        <strain evidence="28">Brown Norway</strain>
    </source>
</reference>
<keyword evidence="13" id="KW-1278">Translocase</keyword>
<dbReference type="Bgee" id="ENSRNOG00000008052">
    <property type="expression patterns" value="Expressed in frontal cortex and 20 other cell types or tissues"/>
</dbReference>
<evidence type="ECO:0000256" key="5">
    <source>
        <dbReference type="ARBA" id="ARBA00022448"/>
    </source>
</evidence>
<evidence type="ECO:0000256" key="1">
    <source>
        <dbReference type="ARBA" id="ARBA00004107"/>
    </source>
</evidence>
<dbReference type="InterPro" id="IPR047821">
    <property type="entry name" value="P5B-type_ATPase"/>
</dbReference>
<dbReference type="GO" id="GO:0012506">
    <property type="term" value="C:vesicle membrane"/>
    <property type="evidence" value="ECO:0000266"/>
    <property type="project" value="RGD"/>
</dbReference>
<dbReference type="GO" id="GO:0000421">
    <property type="term" value="C:autophagosome membrane"/>
    <property type="evidence" value="ECO:0007669"/>
    <property type="project" value="UniProtKB-SubCell"/>
</dbReference>
<evidence type="ECO:0000256" key="7">
    <source>
        <dbReference type="ARBA" id="ARBA00022692"/>
    </source>
</evidence>
<keyword evidence="5" id="KW-0813">Transport</keyword>
<comment type="function">
    <text evidence="21">ATPase which acts as a lysosomal polyamine exporter with high affinity for spermine. Also stimulates cellular uptake of polyamines and protects against polyamine toxicity. Plays a role in intracellular cation homeostasis and the maintenance of neuronal integrity. Contributes to cellular zinc homeostasis. Confers cellular protection against Mn(2+) and Zn(2+) toxicity and mitochondrial stress. Required for proper lysosomal and mitochondrial maintenance. Regulates the autophagy-lysosome pathway through the control of SYT11 expression at both transcriptional and post-translational levels. Facilitates recruitment of deacetylase HDAC6 to lysosomes to deacetylate CTTN, leading to actin polymerization, promotion of autophagosome-lysosome fusion and completion of autophagy. Promotes secretion of exosomes as well as secretion of SCNA via exosomes. Plays a role in lipid homeostasis.</text>
</comment>
<dbReference type="InterPro" id="IPR018303">
    <property type="entry name" value="ATPase_P-typ_P_site"/>
</dbReference>
<dbReference type="GO" id="GO:0097734">
    <property type="term" value="P:extracellular exosome biogenesis"/>
    <property type="evidence" value="ECO:0000266"/>
    <property type="project" value="RGD"/>
</dbReference>
<dbReference type="RGD" id="1307977">
    <property type="gene designation" value="Atp13a2"/>
</dbReference>
<dbReference type="SFLD" id="SFLDS00003">
    <property type="entry name" value="Haloacid_Dehalogenase"/>
    <property type="match status" value="1"/>
</dbReference>
<dbReference type="GO" id="GO:0016243">
    <property type="term" value="P:regulation of autophagosome size"/>
    <property type="evidence" value="ECO:0000315"/>
    <property type="project" value="RGD"/>
</dbReference>
<evidence type="ECO:0000256" key="13">
    <source>
        <dbReference type="ARBA" id="ARBA00022967"/>
    </source>
</evidence>
<dbReference type="FunCoup" id="F1MAA4">
    <property type="interactions" value="1805"/>
</dbReference>
<dbReference type="SFLD" id="SFLDF00027">
    <property type="entry name" value="p-type_atpase"/>
    <property type="match status" value="1"/>
</dbReference>
<evidence type="ECO:0000256" key="4">
    <source>
        <dbReference type="ARBA" id="ARBA00006000"/>
    </source>
</evidence>
<feature type="transmembrane region" description="Helical" evidence="25">
    <location>
        <begin position="251"/>
        <end position="271"/>
    </location>
</feature>
<dbReference type="InterPro" id="IPR023298">
    <property type="entry name" value="ATPase_P-typ_TM_dom_sf"/>
</dbReference>
<evidence type="ECO:0000256" key="8">
    <source>
        <dbReference type="ARBA" id="ARBA00022723"/>
    </source>
</evidence>